<gene>
    <name evidence="2" type="ORF">ILEXP_LOCUS19221</name>
</gene>
<proteinExistence type="predicted"/>
<evidence type="ECO:0000256" key="1">
    <source>
        <dbReference type="SAM" id="MobiDB-lite"/>
    </source>
</evidence>
<accession>A0ABC8S1F7</accession>
<name>A0ABC8S1F7_9AQUA</name>
<evidence type="ECO:0000313" key="3">
    <source>
        <dbReference type="Proteomes" id="UP001642360"/>
    </source>
</evidence>
<dbReference type="Proteomes" id="UP001642360">
    <property type="component" value="Unassembled WGS sequence"/>
</dbReference>
<dbReference type="PANTHER" id="PTHR33356">
    <property type="entry name" value="TIP41-LIKE PROTEIN"/>
    <property type="match status" value="1"/>
</dbReference>
<feature type="region of interest" description="Disordered" evidence="1">
    <location>
        <begin position="134"/>
        <end position="160"/>
    </location>
</feature>
<dbReference type="EMBL" id="CAUOFW020002092">
    <property type="protein sequence ID" value="CAK9151064.1"/>
    <property type="molecule type" value="Genomic_DNA"/>
</dbReference>
<protein>
    <submittedName>
        <fullName evidence="2">Uncharacterized protein</fullName>
    </submittedName>
</protein>
<dbReference type="AlphaFoldDB" id="A0ABC8S1F7"/>
<keyword evidence="3" id="KW-1185">Reference proteome</keyword>
<sequence>MAGYEEKYWLPTHVLDEACDASKELIITHYQQHRHGLKSPAPAAETLPLHSKCRLKPHQRPRTPTGWAAGGPGMQAIFLDSGQRSCGTGVFLPRMAGTQFQLPTKPACSPVLLPSRVVQALNLNVHELGLQIKPRDLSNNSKSADHKSHNNKKGNDVSGQCCVLSQNRSSSSEIFLPKDWTY</sequence>
<evidence type="ECO:0000313" key="2">
    <source>
        <dbReference type="EMBL" id="CAK9151064.1"/>
    </source>
</evidence>
<dbReference type="PANTHER" id="PTHR33356:SF13">
    <property type="entry name" value="DUF4005 DOMAIN-CONTAINING PROTEIN"/>
    <property type="match status" value="1"/>
</dbReference>
<organism evidence="2 3">
    <name type="scientific">Ilex paraguariensis</name>
    <name type="common">yerba mate</name>
    <dbReference type="NCBI Taxonomy" id="185542"/>
    <lineage>
        <taxon>Eukaryota</taxon>
        <taxon>Viridiplantae</taxon>
        <taxon>Streptophyta</taxon>
        <taxon>Embryophyta</taxon>
        <taxon>Tracheophyta</taxon>
        <taxon>Spermatophyta</taxon>
        <taxon>Magnoliopsida</taxon>
        <taxon>eudicotyledons</taxon>
        <taxon>Gunneridae</taxon>
        <taxon>Pentapetalae</taxon>
        <taxon>asterids</taxon>
        <taxon>campanulids</taxon>
        <taxon>Aquifoliales</taxon>
        <taxon>Aquifoliaceae</taxon>
        <taxon>Ilex</taxon>
    </lineage>
</organism>
<reference evidence="2 3" key="1">
    <citation type="submission" date="2024-02" db="EMBL/GenBank/DDBJ databases">
        <authorList>
            <person name="Vignale AGUSTIN F."/>
            <person name="Sosa J E."/>
            <person name="Modenutti C."/>
        </authorList>
    </citation>
    <scope>NUCLEOTIDE SEQUENCE [LARGE SCALE GENOMIC DNA]</scope>
</reference>
<comment type="caution">
    <text evidence="2">The sequence shown here is derived from an EMBL/GenBank/DDBJ whole genome shotgun (WGS) entry which is preliminary data.</text>
</comment>